<comment type="caution">
    <text evidence="1">The sequence shown here is derived from an EMBL/GenBank/DDBJ whole genome shotgun (WGS) entry which is preliminary data.</text>
</comment>
<reference evidence="1" key="1">
    <citation type="submission" date="2020-07" db="EMBL/GenBank/DDBJ databases">
        <title>Huge and variable diversity of episymbiotic CPR bacteria and DPANN archaea in groundwater ecosystems.</title>
        <authorList>
            <person name="He C.Y."/>
            <person name="Keren R."/>
            <person name="Whittaker M."/>
            <person name="Farag I.F."/>
            <person name="Doudna J."/>
            <person name="Cate J.H.D."/>
            <person name="Banfield J.F."/>
        </authorList>
    </citation>
    <scope>NUCLEOTIDE SEQUENCE</scope>
    <source>
        <strain evidence="1">NC_groundwater_1664_Pr3_B-0.1um_52_9</strain>
    </source>
</reference>
<evidence type="ECO:0000313" key="2">
    <source>
        <dbReference type="Proteomes" id="UP000807825"/>
    </source>
</evidence>
<accession>A0A9D6V5I9</accession>
<organism evidence="1 2">
    <name type="scientific">Desulfomonile tiedjei</name>
    <dbReference type="NCBI Taxonomy" id="2358"/>
    <lineage>
        <taxon>Bacteria</taxon>
        <taxon>Pseudomonadati</taxon>
        <taxon>Thermodesulfobacteriota</taxon>
        <taxon>Desulfomonilia</taxon>
        <taxon>Desulfomonilales</taxon>
        <taxon>Desulfomonilaceae</taxon>
        <taxon>Desulfomonile</taxon>
    </lineage>
</organism>
<gene>
    <name evidence="1" type="ORF">HY912_17285</name>
</gene>
<dbReference type="Proteomes" id="UP000807825">
    <property type="component" value="Unassembled WGS sequence"/>
</dbReference>
<dbReference type="AlphaFoldDB" id="A0A9D6V5I9"/>
<sequence length="49" mass="5785">MVIKQRLAGTFIRQVAIYASEIPQNLTIWMKPEKSYLMRFRVFQAIAEP</sequence>
<dbReference type="EMBL" id="JACRDE010000450">
    <property type="protein sequence ID" value="MBI5251244.1"/>
    <property type="molecule type" value="Genomic_DNA"/>
</dbReference>
<protein>
    <submittedName>
        <fullName evidence="1">Uncharacterized protein</fullName>
    </submittedName>
</protein>
<name>A0A9D6V5I9_9BACT</name>
<proteinExistence type="predicted"/>
<evidence type="ECO:0000313" key="1">
    <source>
        <dbReference type="EMBL" id="MBI5251244.1"/>
    </source>
</evidence>